<keyword evidence="1" id="KW-0472">Membrane</keyword>
<sequence length="239" mass="26872">MNNLYIETRVHAEMDLLWERTQNPEEHRRWDLRFTEIDYLPREPGQPQHFRYATRLLPFRPIAGTGTSAGDRERPDGSRTSALRFASADRLSLIEEGSGYWRYIPTPNGIRFYTGYGYRVRWGRFGAVADRVFRPVMGWATAWSFDRLRLWCERGVSPRRSLLYAVFELLIRGAIVAAVVVALCVSDPSVLWSAALAGCAAAAVLTPPGPATPAARRCLRTPPARVTAPALLHELEGTS</sequence>
<accession>A0A370GRU7</accession>
<dbReference type="EMBL" id="QQAZ01000011">
    <property type="protein sequence ID" value="RDI46422.1"/>
    <property type="molecule type" value="Genomic_DNA"/>
</dbReference>
<dbReference type="STRING" id="1210089.GCA_001613165_02969"/>
<dbReference type="RefSeq" id="WP_211339484.1">
    <property type="nucleotide sequence ID" value="NZ_QQAZ01000011.1"/>
</dbReference>
<evidence type="ECO:0000313" key="2">
    <source>
        <dbReference type="EMBL" id="RDI46422.1"/>
    </source>
</evidence>
<proteinExistence type="predicted"/>
<reference evidence="2 3" key="1">
    <citation type="submission" date="2018-07" db="EMBL/GenBank/DDBJ databases">
        <title>Genomic Encyclopedia of Type Strains, Phase IV (KMG-IV): sequencing the most valuable type-strain genomes for metagenomic binning, comparative biology and taxonomic classification.</title>
        <authorList>
            <person name="Goeker M."/>
        </authorList>
    </citation>
    <scope>NUCLEOTIDE SEQUENCE [LARGE SCALE GENOMIC DNA]</scope>
    <source>
        <strain evidence="2 3">DSM 44952</strain>
    </source>
</reference>
<evidence type="ECO:0000256" key="1">
    <source>
        <dbReference type="SAM" id="Phobius"/>
    </source>
</evidence>
<evidence type="ECO:0000313" key="3">
    <source>
        <dbReference type="Proteomes" id="UP000255355"/>
    </source>
</evidence>
<feature type="transmembrane region" description="Helical" evidence="1">
    <location>
        <begin position="162"/>
        <end position="183"/>
    </location>
</feature>
<gene>
    <name evidence="2" type="ORF">DFR68_111181</name>
</gene>
<keyword evidence="1" id="KW-0812">Transmembrane</keyword>
<protein>
    <recommendedName>
        <fullName evidence="4">Membrane protein YndG</fullName>
    </recommendedName>
</protein>
<keyword evidence="1" id="KW-1133">Transmembrane helix</keyword>
<organism evidence="2 3">
    <name type="scientific">Nocardia mexicana</name>
    <dbReference type="NCBI Taxonomy" id="279262"/>
    <lineage>
        <taxon>Bacteria</taxon>
        <taxon>Bacillati</taxon>
        <taxon>Actinomycetota</taxon>
        <taxon>Actinomycetes</taxon>
        <taxon>Mycobacteriales</taxon>
        <taxon>Nocardiaceae</taxon>
        <taxon>Nocardia</taxon>
    </lineage>
</organism>
<dbReference type="Proteomes" id="UP000255355">
    <property type="component" value="Unassembled WGS sequence"/>
</dbReference>
<dbReference type="SUPFAM" id="SSF55961">
    <property type="entry name" value="Bet v1-like"/>
    <property type="match status" value="1"/>
</dbReference>
<comment type="caution">
    <text evidence="2">The sequence shown here is derived from an EMBL/GenBank/DDBJ whole genome shotgun (WGS) entry which is preliminary data.</text>
</comment>
<evidence type="ECO:0008006" key="4">
    <source>
        <dbReference type="Google" id="ProtNLM"/>
    </source>
</evidence>
<name>A0A370GRU7_9NOCA</name>
<dbReference type="AlphaFoldDB" id="A0A370GRU7"/>
<keyword evidence="3" id="KW-1185">Reference proteome</keyword>
<feature type="transmembrane region" description="Helical" evidence="1">
    <location>
        <begin position="189"/>
        <end position="207"/>
    </location>
</feature>